<evidence type="ECO:0000313" key="2">
    <source>
        <dbReference type="EMBL" id="OCA55212.1"/>
    </source>
</evidence>
<name>A0A1B8YJD6_9GAMM</name>
<reference evidence="3" key="1">
    <citation type="submission" date="2015-11" db="EMBL/GenBank/DDBJ databases">
        <authorList>
            <person name="Tobias N.J."/>
            <person name="Mishra B."/>
            <person name="Gupta D.K."/>
            <person name="Thines M."/>
            <person name="Stinear T.P."/>
            <person name="Bode H.B."/>
        </authorList>
    </citation>
    <scope>NUCLEOTIDE SEQUENCE [LARGE SCALE GENOMIC DNA]</scope>
    <source>
        <strain evidence="3">PB45.5</strain>
    </source>
</reference>
<dbReference type="PATRIC" id="fig|29488.15.peg.1994"/>
<evidence type="ECO:0000259" key="1">
    <source>
        <dbReference type="Pfam" id="PF17194"/>
    </source>
</evidence>
<gene>
    <name evidence="2" type="ORF">Phpb_01831</name>
</gene>
<evidence type="ECO:0000313" key="3">
    <source>
        <dbReference type="Proteomes" id="UP000092665"/>
    </source>
</evidence>
<dbReference type="InterPro" id="IPR021561">
    <property type="entry name" value="AbiEi_3"/>
</dbReference>
<organism evidence="2 3">
    <name type="scientific">Photorhabdus namnaonensis</name>
    <dbReference type="NCBI Taxonomy" id="1851568"/>
    <lineage>
        <taxon>Bacteria</taxon>
        <taxon>Pseudomonadati</taxon>
        <taxon>Pseudomonadota</taxon>
        <taxon>Gammaproteobacteria</taxon>
        <taxon>Enterobacterales</taxon>
        <taxon>Morganellaceae</taxon>
        <taxon>Photorhabdus</taxon>
    </lineage>
</organism>
<protein>
    <recommendedName>
        <fullName evidence="1">Transcriptional regulator AbiEi antitoxin N-terminal domain-containing protein</fullName>
    </recommendedName>
</protein>
<dbReference type="Pfam" id="PF11459">
    <property type="entry name" value="AbiEi_3"/>
    <property type="match status" value="1"/>
</dbReference>
<dbReference type="InterPro" id="IPR033455">
    <property type="entry name" value="AbiEi_3_N"/>
</dbReference>
<dbReference type="RefSeq" id="WP_065390054.1">
    <property type="nucleotide sequence ID" value="NZ_CAWMQN010000044.1"/>
</dbReference>
<accession>A0A1B8YJD6</accession>
<dbReference type="Pfam" id="PF17194">
    <property type="entry name" value="AbiEi_3_N"/>
    <property type="match status" value="1"/>
</dbReference>
<dbReference type="EMBL" id="LOIC01000044">
    <property type="protein sequence ID" value="OCA55212.1"/>
    <property type="molecule type" value="Genomic_DNA"/>
</dbReference>
<dbReference type="Proteomes" id="UP000092665">
    <property type="component" value="Unassembled WGS sequence"/>
</dbReference>
<dbReference type="AlphaFoldDB" id="A0A1B8YJD6"/>
<comment type="caution">
    <text evidence="2">The sequence shown here is derived from an EMBL/GenBank/DDBJ whole genome shotgun (WGS) entry which is preliminary data.</text>
</comment>
<keyword evidence="3" id="KW-1185">Reference proteome</keyword>
<feature type="domain" description="Transcriptional regulator AbiEi antitoxin N-terminal" evidence="1">
    <location>
        <begin position="8"/>
        <end position="94"/>
    </location>
</feature>
<sequence length="257" mass="29514">MLNSEARQRLKELLPVGMLATKQWLIAQGLKLHFVDNTVRSKTLIPLATGVFSQFSCHLNWQGVVASLQRMSETPIHLGGLTALEIAGLAHYVTRSHIRTVHLYSSEPLPRWLTRVPLDVYFKGHRTQALWPENLIADSTWLRQEQWREGMPAFQFSCPERAIFEVLVDVPKAVSFEHAEQLMQGLYNLSPRKLDALLLACSSIKVKRLFLWLAERHQHAWFKKLEPQKYNLGSGKRVIATEGRLDNTWLITVPKDM</sequence>
<proteinExistence type="predicted"/>